<proteinExistence type="predicted"/>
<dbReference type="SUPFAM" id="SSF54236">
    <property type="entry name" value="Ubiquitin-like"/>
    <property type="match status" value="1"/>
</dbReference>
<dbReference type="Pfam" id="PF00240">
    <property type="entry name" value="ubiquitin"/>
    <property type="match status" value="1"/>
</dbReference>
<evidence type="ECO:0000259" key="1">
    <source>
        <dbReference type="PROSITE" id="PS50004"/>
    </source>
</evidence>
<evidence type="ECO:0000259" key="2">
    <source>
        <dbReference type="PROSITE" id="PS50053"/>
    </source>
</evidence>
<dbReference type="EMBL" id="GL377566">
    <property type="protein sequence ID" value="EFJ37409.1"/>
    <property type="molecule type" value="Genomic_DNA"/>
</dbReference>
<dbReference type="InParanoid" id="D8QSB9"/>
<dbReference type="InterPro" id="IPR000008">
    <property type="entry name" value="C2_dom"/>
</dbReference>
<dbReference type="InterPro" id="IPR035892">
    <property type="entry name" value="C2_domain_sf"/>
</dbReference>
<dbReference type="Gene3D" id="3.10.20.90">
    <property type="entry name" value="Phosphatidylinositol 3-kinase Catalytic Subunit, Chain A, domain 1"/>
    <property type="match status" value="1"/>
</dbReference>
<keyword evidence="4" id="KW-1185">Reference proteome</keyword>
<accession>D8QSB9</accession>
<dbReference type="eggNOG" id="KOG0003">
    <property type="taxonomic scope" value="Eukaryota"/>
</dbReference>
<name>D8QSB9_SELML</name>
<dbReference type="Pfam" id="PF00168">
    <property type="entry name" value="C2"/>
    <property type="match status" value="2"/>
</dbReference>
<organism evidence="4">
    <name type="scientific">Selaginella moellendorffii</name>
    <name type="common">Spikemoss</name>
    <dbReference type="NCBI Taxonomy" id="88036"/>
    <lineage>
        <taxon>Eukaryota</taxon>
        <taxon>Viridiplantae</taxon>
        <taxon>Streptophyta</taxon>
        <taxon>Embryophyta</taxon>
        <taxon>Tracheophyta</taxon>
        <taxon>Lycopodiopsida</taxon>
        <taxon>Selaginellales</taxon>
        <taxon>Selaginellaceae</taxon>
        <taxon>Selaginella</taxon>
    </lineage>
</organism>
<dbReference type="Gene3D" id="2.60.40.150">
    <property type="entry name" value="C2 domain"/>
    <property type="match status" value="1"/>
</dbReference>
<dbReference type="SUPFAM" id="SSF49562">
    <property type="entry name" value="C2 domain (Calcium/lipid-binding domain, CaLB)"/>
    <property type="match status" value="1"/>
</dbReference>
<dbReference type="Gramene" id="EFJ37409">
    <property type="protein sequence ID" value="EFJ37409"/>
    <property type="gene ID" value="SELMODRAFT_403728"/>
</dbReference>
<dbReference type="HOGENOM" id="CLU_361860_0_0_1"/>
<evidence type="ECO:0000313" key="3">
    <source>
        <dbReference type="EMBL" id="EFJ37409.1"/>
    </source>
</evidence>
<dbReference type="SMART" id="SM00213">
    <property type="entry name" value="UBQ"/>
    <property type="match status" value="1"/>
</dbReference>
<feature type="domain" description="Ubiquitin-like" evidence="2">
    <location>
        <begin position="1"/>
        <end position="68"/>
    </location>
</feature>
<dbReference type="KEGG" id="smo:SELMODRAFT_403728"/>
<dbReference type="Proteomes" id="UP000001514">
    <property type="component" value="Unassembled WGS sequence"/>
</dbReference>
<dbReference type="InterPro" id="IPR045050">
    <property type="entry name" value="Synaptotagmin_plant"/>
</dbReference>
<dbReference type="AlphaFoldDB" id="D8QSB9"/>
<dbReference type="PROSITE" id="PS50053">
    <property type="entry name" value="UBIQUITIN_2"/>
    <property type="match status" value="1"/>
</dbReference>
<dbReference type="GO" id="GO:0005783">
    <property type="term" value="C:endoplasmic reticulum"/>
    <property type="evidence" value="ECO:0000318"/>
    <property type="project" value="GO_Central"/>
</dbReference>
<dbReference type="PANTHER" id="PTHR10774:SF188">
    <property type="entry name" value="SYNAPTOTAGMIN-2"/>
    <property type="match status" value="1"/>
</dbReference>
<reference evidence="3 4" key="1">
    <citation type="journal article" date="2011" name="Science">
        <title>The Selaginella genome identifies genetic changes associated with the evolution of vascular plants.</title>
        <authorList>
            <person name="Banks J.A."/>
            <person name="Nishiyama T."/>
            <person name="Hasebe M."/>
            <person name="Bowman J.L."/>
            <person name="Gribskov M."/>
            <person name="dePamphilis C."/>
            <person name="Albert V.A."/>
            <person name="Aono N."/>
            <person name="Aoyama T."/>
            <person name="Ambrose B.A."/>
            <person name="Ashton N.W."/>
            <person name="Axtell M.J."/>
            <person name="Barker E."/>
            <person name="Barker M.S."/>
            <person name="Bennetzen J.L."/>
            <person name="Bonawitz N.D."/>
            <person name="Chapple C."/>
            <person name="Cheng C."/>
            <person name="Correa L.G."/>
            <person name="Dacre M."/>
            <person name="DeBarry J."/>
            <person name="Dreyer I."/>
            <person name="Elias M."/>
            <person name="Engstrom E.M."/>
            <person name="Estelle M."/>
            <person name="Feng L."/>
            <person name="Finet C."/>
            <person name="Floyd S.K."/>
            <person name="Frommer W.B."/>
            <person name="Fujita T."/>
            <person name="Gramzow L."/>
            <person name="Gutensohn M."/>
            <person name="Harholt J."/>
            <person name="Hattori M."/>
            <person name="Heyl A."/>
            <person name="Hirai T."/>
            <person name="Hiwatashi Y."/>
            <person name="Ishikawa M."/>
            <person name="Iwata M."/>
            <person name="Karol K.G."/>
            <person name="Koehler B."/>
            <person name="Kolukisaoglu U."/>
            <person name="Kubo M."/>
            <person name="Kurata T."/>
            <person name="Lalonde S."/>
            <person name="Li K."/>
            <person name="Li Y."/>
            <person name="Litt A."/>
            <person name="Lyons E."/>
            <person name="Manning G."/>
            <person name="Maruyama T."/>
            <person name="Michael T.P."/>
            <person name="Mikami K."/>
            <person name="Miyazaki S."/>
            <person name="Morinaga S."/>
            <person name="Murata T."/>
            <person name="Mueller-Roeber B."/>
            <person name="Nelson D.R."/>
            <person name="Obara M."/>
            <person name="Oguri Y."/>
            <person name="Olmstead R.G."/>
            <person name="Onodera N."/>
            <person name="Petersen B.L."/>
            <person name="Pils B."/>
            <person name="Prigge M."/>
            <person name="Rensing S.A."/>
            <person name="Riano-Pachon D.M."/>
            <person name="Roberts A.W."/>
            <person name="Sato Y."/>
            <person name="Scheller H.V."/>
            <person name="Schulz B."/>
            <person name="Schulz C."/>
            <person name="Shakirov E.V."/>
            <person name="Shibagaki N."/>
            <person name="Shinohara N."/>
            <person name="Shippen D.E."/>
            <person name="Soerensen I."/>
            <person name="Sotooka R."/>
            <person name="Sugimoto N."/>
            <person name="Sugita M."/>
            <person name="Sumikawa N."/>
            <person name="Tanurdzic M."/>
            <person name="Theissen G."/>
            <person name="Ulvskov P."/>
            <person name="Wakazuki S."/>
            <person name="Weng J.K."/>
            <person name="Willats W.W."/>
            <person name="Wipf D."/>
            <person name="Wolf P.G."/>
            <person name="Yang L."/>
            <person name="Zimmer A.D."/>
            <person name="Zhu Q."/>
            <person name="Mitros T."/>
            <person name="Hellsten U."/>
            <person name="Loque D."/>
            <person name="Otillar R."/>
            <person name="Salamov A."/>
            <person name="Schmutz J."/>
            <person name="Shapiro H."/>
            <person name="Lindquist E."/>
            <person name="Lucas S."/>
            <person name="Rokhsar D."/>
            <person name="Grigoriev I.V."/>
        </authorList>
    </citation>
    <scope>NUCLEOTIDE SEQUENCE [LARGE SCALE GENOMIC DNA]</scope>
</reference>
<dbReference type="GO" id="GO:0008289">
    <property type="term" value="F:lipid binding"/>
    <property type="evidence" value="ECO:0007669"/>
    <property type="project" value="InterPro"/>
</dbReference>
<feature type="domain" description="C2" evidence="1">
    <location>
        <begin position="625"/>
        <end position="771"/>
    </location>
</feature>
<dbReference type="PROSITE" id="PS50004">
    <property type="entry name" value="C2"/>
    <property type="match status" value="1"/>
</dbReference>
<sequence length="773" mass="86954">MRIFVRTMSGRRIPFDLGSSARIETLKEGIRQEEGIPMNLQRLLFAGKLLESGTLQDYNVCKNATIHLCPSFPRLGSGKYNDEWWENYRSAAQGDTKVGPLVDKDGSMTQCLALTALACNADPTIPKGLFEQPRFLSREKYGEILDAGLGAAIQMFEKSATSGGSGGPFVVHPYVPFPSFEEWWKLKENAWRLSFAFIDSIGGAVLLYGDPSYLHEYISSWFHSELFAQLSLLLDASAGKHVRAYGSSQIILPNGVHKEPDFLFQAVLAQHLPPQFVGEVAYGNESYAVLKEELVQHTLVGGAKIAYGVKVDLPKDPEVAGGFKKIKLRFLERRQGETHFRTEVDFSPLDEEKEESPTECVIEFPLSCLFEGTTVNIQLMTGSVKFNLHELQEHILDLLKNTKANFDPIIRSLQDVHTKSLQELLPEIPLWVKNPDYDRAICKIIRDTAKPYIEEYGTKYRLQSSLRERDRAVSKMENILVAVKAFGLRATVQVVDLQVFATARVTLKLLAPAFPCFCKIIVSLMEKPHVDFGLKLLGGDLMAIPGLYAFVQDLIKDKVSEIVAKKPVGMLEVKVVKATGLKKKNLMRKSDPYERPLGMQVVPLKATVPGETKTVTLALVKSMRSSKSKASGSTYNRTQPSRRIRIFLLRTRTLMASRKLPKAPPKAVVARCDAEDLEGKHHTNPYVKLTFRGEQKKAKAIKKNQDPRWDQEFQHRLPELPVEDRLRVEVISTAMGIGVHLCVSLDFFYQIVETYQLIDSKNGKIHDMEWRAS</sequence>
<dbReference type="PANTHER" id="PTHR10774">
    <property type="entry name" value="EXTENDED SYNAPTOTAGMIN-RELATED"/>
    <property type="match status" value="1"/>
</dbReference>
<dbReference type="InterPro" id="IPR029071">
    <property type="entry name" value="Ubiquitin-like_domsf"/>
</dbReference>
<dbReference type="STRING" id="88036.D8QSB9"/>
<dbReference type="InterPro" id="IPR000626">
    <property type="entry name" value="Ubiquitin-like_dom"/>
</dbReference>
<protein>
    <submittedName>
        <fullName evidence="3">Uncharacterized protein</fullName>
    </submittedName>
</protein>
<gene>
    <name evidence="3" type="ORF">SELMODRAFT_403728</name>
</gene>
<dbReference type="eggNOG" id="KOG1012">
    <property type="taxonomic scope" value="Eukaryota"/>
</dbReference>
<evidence type="ECO:0000313" key="4">
    <source>
        <dbReference type="Proteomes" id="UP000001514"/>
    </source>
</evidence>